<keyword evidence="4 8" id="KW-0812">Transmembrane</keyword>
<evidence type="ECO:0000256" key="7">
    <source>
        <dbReference type="ARBA" id="ARBA00024033"/>
    </source>
</evidence>
<reference evidence="9" key="2">
    <citation type="submission" date="2021-04" db="EMBL/GenBank/DDBJ databases">
        <authorList>
            <person name="Gilroy R."/>
        </authorList>
    </citation>
    <scope>NUCLEOTIDE SEQUENCE</scope>
    <source>
        <strain evidence="9">4376</strain>
    </source>
</reference>
<evidence type="ECO:0000256" key="2">
    <source>
        <dbReference type="ARBA" id="ARBA00022475"/>
    </source>
</evidence>
<keyword evidence="5 8" id="KW-1133">Transmembrane helix</keyword>
<feature type="transmembrane region" description="Helical" evidence="8">
    <location>
        <begin position="400"/>
        <end position="422"/>
    </location>
</feature>
<dbReference type="GO" id="GO:0016758">
    <property type="term" value="F:hexosyltransferase activity"/>
    <property type="evidence" value="ECO:0007669"/>
    <property type="project" value="InterPro"/>
</dbReference>
<dbReference type="InterPro" id="IPR018584">
    <property type="entry name" value="GT87"/>
</dbReference>
<keyword evidence="2" id="KW-1003">Cell membrane</keyword>
<dbReference type="GO" id="GO:0005886">
    <property type="term" value="C:plasma membrane"/>
    <property type="evidence" value="ECO:0007669"/>
    <property type="project" value="UniProtKB-SubCell"/>
</dbReference>
<name>A0A9D1RZ41_9CORY</name>
<evidence type="ECO:0000313" key="9">
    <source>
        <dbReference type="EMBL" id="HIW96799.1"/>
    </source>
</evidence>
<evidence type="ECO:0000256" key="5">
    <source>
        <dbReference type="ARBA" id="ARBA00022989"/>
    </source>
</evidence>
<gene>
    <name evidence="9" type="ORF">H9867_10045</name>
</gene>
<feature type="transmembrane region" description="Helical" evidence="8">
    <location>
        <begin position="301"/>
        <end position="319"/>
    </location>
</feature>
<dbReference type="AlphaFoldDB" id="A0A9D1RZ41"/>
<dbReference type="EMBL" id="DXFZ01000117">
    <property type="protein sequence ID" value="HIW96799.1"/>
    <property type="molecule type" value="Genomic_DNA"/>
</dbReference>
<evidence type="ECO:0000256" key="4">
    <source>
        <dbReference type="ARBA" id="ARBA00022692"/>
    </source>
</evidence>
<dbReference type="Pfam" id="PF09594">
    <property type="entry name" value="GT87"/>
    <property type="match status" value="1"/>
</dbReference>
<feature type="transmembrane region" description="Helical" evidence="8">
    <location>
        <begin position="121"/>
        <end position="143"/>
    </location>
</feature>
<feature type="transmembrane region" description="Helical" evidence="8">
    <location>
        <begin position="171"/>
        <end position="188"/>
    </location>
</feature>
<keyword evidence="3" id="KW-0808">Transferase</keyword>
<organism evidence="9 10">
    <name type="scientific">Candidatus Corynebacterium gallistercoris</name>
    <dbReference type="NCBI Taxonomy" id="2838530"/>
    <lineage>
        <taxon>Bacteria</taxon>
        <taxon>Bacillati</taxon>
        <taxon>Actinomycetota</taxon>
        <taxon>Actinomycetes</taxon>
        <taxon>Mycobacteriales</taxon>
        <taxon>Corynebacteriaceae</taxon>
        <taxon>Corynebacterium</taxon>
    </lineage>
</organism>
<protein>
    <submittedName>
        <fullName evidence="9">DUF2029 domain-containing protein</fullName>
    </submittedName>
</protein>
<keyword evidence="6 8" id="KW-0472">Membrane</keyword>
<feature type="transmembrane region" description="Helical" evidence="8">
    <location>
        <begin position="195"/>
        <end position="220"/>
    </location>
</feature>
<reference evidence="9" key="1">
    <citation type="journal article" date="2021" name="PeerJ">
        <title>Extensive microbial diversity within the chicken gut microbiome revealed by metagenomics and culture.</title>
        <authorList>
            <person name="Gilroy R."/>
            <person name="Ravi A."/>
            <person name="Getino M."/>
            <person name="Pursley I."/>
            <person name="Horton D.L."/>
            <person name="Alikhan N.F."/>
            <person name="Baker D."/>
            <person name="Gharbi K."/>
            <person name="Hall N."/>
            <person name="Watson M."/>
            <person name="Adriaenssens E.M."/>
            <person name="Foster-Nyarko E."/>
            <person name="Jarju S."/>
            <person name="Secka A."/>
            <person name="Antonio M."/>
            <person name="Oren A."/>
            <person name="Chaudhuri R.R."/>
            <person name="La Ragione R."/>
            <person name="Hildebrand F."/>
            <person name="Pallen M.J."/>
        </authorList>
    </citation>
    <scope>NUCLEOTIDE SEQUENCE</scope>
    <source>
        <strain evidence="9">4376</strain>
    </source>
</reference>
<comment type="similarity">
    <text evidence="7">Belongs to the glycosyltransferase 87 family.</text>
</comment>
<comment type="caution">
    <text evidence="9">The sequence shown here is derived from an EMBL/GenBank/DDBJ whole genome shotgun (WGS) entry which is preliminary data.</text>
</comment>
<proteinExistence type="inferred from homology"/>
<dbReference type="Proteomes" id="UP000824189">
    <property type="component" value="Unassembled WGS sequence"/>
</dbReference>
<evidence type="ECO:0000256" key="1">
    <source>
        <dbReference type="ARBA" id="ARBA00004651"/>
    </source>
</evidence>
<accession>A0A9D1RZ41</accession>
<comment type="subcellular location">
    <subcellularLocation>
        <location evidence="1">Cell membrane</location>
        <topology evidence="1">Multi-pass membrane protein</topology>
    </subcellularLocation>
</comment>
<feature type="transmembrane region" description="Helical" evidence="8">
    <location>
        <begin position="226"/>
        <end position="246"/>
    </location>
</feature>
<feature type="transmembrane region" description="Helical" evidence="8">
    <location>
        <begin position="325"/>
        <end position="345"/>
    </location>
</feature>
<evidence type="ECO:0000256" key="6">
    <source>
        <dbReference type="ARBA" id="ARBA00023136"/>
    </source>
</evidence>
<evidence type="ECO:0000256" key="3">
    <source>
        <dbReference type="ARBA" id="ARBA00022679"/>
    </source>
</evidence>
<evidence type="ECO:0000256" key="8">
    <source>
        <dbReference type="SAM" id="Phobius"/>
    </source>
</evidence>
<feature type="transmembrane region" description="Helical" evidence="8">
    <location>
        <begin position="20"/>
        <end position="40"/>
    </location>
</feature>
<evidence type="ECO:0000313" key="10">
    <source>
        <dbReference type="Proteomes" id="UP000824189"/>
    </source>
</evidence>
<feature type="transmembrane region" description="Helical" evidence="8">
    <location>
        <begin position="357"/>
        <end position="380"/>
    </location>
</feature>
<sequence>MGKHAKHSALPAAGSKKAPIITPMMVLFGAVIGWLQAIAWNGRQHGGDWASLWIAGELARDGKPEHFYDRDPADFSGLSGDVWFTYAEPLSALRSHPFVHNPVVAGAMRWVTEWTDFDTSLLWLTGLSGLALVVLIASAYYAWTNDTIPTTWLWATTAACWVLPAYHSSLWLGQTSVLIFAGVMYAIAASRPRPVIAGLVLACVAIVKLTPVVLIPLMLVYPTRRLAGAVAAGATAALAATSYFLYTPDVFRTWWENIQQINGGLILSEVNQSLPSMLLQGQRDDTVEVHMLTEVPEHATLWTYGLALVLGALLLWVAWLFKDDAFAILAVGGFTVATVCGSLVWNHYYLFVIGTVFGLLTLTSRWNIMVPLIAISAVWFYQPLSFVVGGRSPLYIPFNYLIGTWILFGCLLVLACITTFELRRERRIKTVRKQ</sequence>